<organism evidence="1 2">
    <name type="scientific">Aureobasidium mustum</name>
    <dbReference type="NCBI Taxonomy" id="2773714"/>
    <lineage>
        <taxon>Eukaryota</taxon>
        <taxon>Fungi</taxon>
        <taxon>Dikarya</taxon>
        <taxon>Ascomycota</taxon>
        <taxon>Pezizomycotina</taxon>
        <taxon>Dothideomycetes</taxon>
        <taxon>Dothideomycetidae</taxon>
        <taxon>Dothideales</taxon>
        <taxon>Saccotheciaceae</taxon>
        <taxon>Aureobasidium</taxon>
    </lineage>
</organism>
<comment type="caution">
    <text evidence="1">The sequence shown here is derived from an EMBL/GenBank/DDBJ whole genome shotgun (WGS) entry which is preliminary data.</text>
</comment>
<proteinExistence type="predicted"/>
<protein>
    <submittedName>
        <fullName evidence="1">Uncharacterized protein</fullName>
    </submittedName>
</protein>
<reference evidence="1" key="1">
    <citation type="submission" date="2020-06" db="EMBL/GenBank/DDBJ databases">
        <authorList>
            <person name="Onetto C."/>
        </authorList>
    </citation>
    <scope>NUCLEOTIDE SEQUENCE</scope>
</reference>
<accession>A0A9N8K159</accession>
<dbReference type="AlphaFoldDB" id="A0A9N8K159"/>
<keyword evidence="2" id="KW-1185">Reference proteome</keyword>
<sequence>MEIAAMGLFWLKVGQGMKIDFSVLPGAKSGWEDGCEFMRELEVWSDAYEEKYMVPSQSNKETADHTTELLLYPVPAAFKDAGRRVVSALMDKRLRRAML</sequence>
<dbReference type="PANTHER" id="PTHR36124">
    <property type="match status" value="1"/>
</dbReference>
<gene>
    <name evidence="1" type="ORF">AWRI4233_LOCUS5074</name>
</gene>
<dbReference type="InterPro" id="IPR046366">
    <property type="entry name" value="MPAB"/>
</dbReference>
<dbReference type="OrthoDB" id="545169at2759"/>
<dbReference type="EMBL" id="CAIJEO010000006">
    <property type="protein sequence ID" value="CAD0095188.1"/>
    <property type="molecule type" value="Genomic_DNA"/>
</dbReference>
<dbReference type="Proteomes" id="UP000714618">
    <property type="component" value="Unassembled WGS sequence"/>
</dbReference>
<dbReference type="GO" id="GO:0016491">
    <property type="term" value="F:oxidoreductase activity"/>
    <property type="evidence" value="ECO:0007669"/>
    <property type="project" value="InterPro"/>
</dbReference>
<evidence type="ECO:0000313" key="2">
    <source>
        <dbReference type="Proteomes" id="UP000714618"/>
    </source>
</evidence>
<evidence type="ECO:0000313" key="1">
    <source>
        <dbReference type="EMBL" id="CAD0095188.1"/>
    </source>
</evidence>
<name>A0A9N8K159_9PEZI</name>
<dbReference type="PANTHER" id="PTHR36124:SF1">
    <property type="entry name" value="ER-BOUND OXYGENASE MPAB_MPAB'_RUBBER OXYGENASE CATALYTIC DOMAIN-CONTAINING PROTEIN"/>
    <property type="match status" value="1"/>
</dbReference>